<evidence type="ECO:0000256" key="1">
    <source>
        <dbReference type="SAM" id="MobiDB-lite"/>
    </source>
</evidence>
<dbReference type="EMBL" id="CAIJDP010000052">
    <property type="protein sequence ID" value="CAD0001073.1"/>
    <property type="molecule type" value="Genomic_DNA"/>
</dbReference>
<dbReference type="Gene3D" id="2.40.160.20">
    <property type="match status" value="1"/>
</dbReference>
<name>A0A6V6YNS4_9FLAO</name>
<reference evidence="2 3" key="1">
    <citation type="submission" date="2020-06" db="EMBL/GenBank/DDBJ databases">
        <authorList>
            <person name="Criscuolo A."/>
        </authorList>
    </citation>
    <scope>NUCLEOTIDE SEQUENCE [LARGE SCALE GENOMIC DNA]</scope>
    <source>
        <strain evidence="3">CIP 111411</strain>
    </source>
</reference>
<dbReference type="SUPFAM" id="SSF56925">
    <property type="entry name" value="OMPA-like"/>
    <property type="match status" value="1"/>
</dbReference>
<comment type="caution">
    <text evidence="2">The sequence shown here is derived from an EMBL/GenBank/DDBJ whole genome shotgun (WGS) entry which is preliminary data.</text>
</comment>
<keyword evidence="3" id="KW-1185">Reference proteome</keyword>
<proteinExistence type="predicted"/>
<feature type="region of interest" description="Disordered" evidence="1">
    <location>
        <begin position="367"/>
        <end position="386"/>
    </location>
</feature>
<evidence type="ECO:0000313" key="2">
    <source>
        <dbReference type="EMBL" id="CAD0001073.1"/>
    </source>
</evidence>
<evidence type="ECO:0000313" key="3">
    <source>
        <dbReference type="Proteomes" id="UP000530060"/>
    </source>
</evidence>
<sequence length="386" mass="43362">MPNLSTCFLFEKKTITILCLLTMQILFSQKIYEFNTPTANCYSQYLFQENSALPKGVLVIDAGGEDLKTLSENNIYVKSGLFSDYNIVYINILDKENKNSLNCYNAIIYTISSVRKIKESVFFLINPLEDKTQNAIIYKDSAYPFNFINSRHESLDLLKTELDAELSGKSYTTDILYSYEDIRSDKMQNYKDNFDVGFFYSPLALFGPKLNGNSDVVITKGLSFKKALTSQSTLLLNISMGNKKPEGGMEPGKKGTVRIFMLMGTELIYRYYDNPNKPLRFFASFGLGGYTMTNTKIKIKTGGVSSSSDSNQYFTFLADAGLEYRISPMVKVSSSLPLKYFTNNINKNSNTLSMGINLGISATLNPNSKARGAEKKKSTVNQIHLQ</sequence>
<dbReference type="Proteomes" id="UP000530060">
    <property type="component" value="Unassembled WGS sequence"/>
</dbReference>
<dbReference type="AlphaFoldDB" id="A0A6V6YNS4"/>
<protein>
    <submittedName>
        <fullName evidence="2">Uncharacterized protein</fullName>
    </submittedName>
</protein>
<dbReference type="InterPro" id="IPR011250">
    <property type="entry name" value="OMP/PagP_B-barrel"/>
</dbReference>
<accession>A0A6V6YNS4</accession>
<dbReference type="RefSeq" id="WP_180907744.1">
    <property type="nucleotide sequence ID" value="NZ_CAIJDP010000052.1"/>
</dbReference>
<organism evidence="2 3">
    <name type="scientific">Flavobacterium salmonis</name>
    <dbReference type="NCBI Taxonomy" id="2654844"/>
    <lineage>
        <taxon>Bacteria</taxon>
        <taxon>Pseudomonadati</taxon>
        <taxon>Bacteroidota</taxon>
        <taxon>Flavobacteriia</taxon>
        <taxon>Flavobacteriales</taxon>
        <taxon>Flavobacteriaceae</taxon>
        <taxon>Flavobacterium</taxon>
    </lineage>
</organism>
<gene>
    <name evidence="2" type="ORF">FLAT13_00369</name>
</gene>